<organism evidence="1 2">
    <name type="scientific">Collimonas arenae</name>
    <dbReference type="NCBI Taxonomy" id="279058"/>
    <lineage>
        <taxon>Bacteria</taxon>
        <taxon>Pseudomonadati</taxon>
        <taxon>Pseudomonadota</taxon>
        <taxon>Betaproteobacteria</taxon>
        <taxon>Burkholderiales</taxon>
        <taxon>Oxalobacteraceae</taxon>
        <taxon>Collimonas</taxon>
    </lineage>
</organism>
<evidence type="ECO:0000313" key="1">
    <source>
        <dbReference type="EMBL" id="AMP07943.1"/>
    </source>
</evidence>
<dbReference type="PATRIC" id="fig|279058.17.peg.134"/>
<evidence type="ECO:0000313" key="2">
    <source>
        <dbReference type="Proteomes" id="UP000071778"/>
    </source>
</evidence>
<dbReference type="AlphaFoldDB" id="A0A127QCZ3"/>
<reference evidence="1 2" key="1">
    <citation type="submission" date="2015-11" db="EMBL/GenBank/DDBJ databases">
        <title>Exploring the genomic traits of fungus-feeding bacterial genus Collimonas.</title>
        <authorList>
            <person name="Song C."/>
            <person name="Schmidt R."/>
            <person name="de Jager V."/>
            <person name="Krzyzanowska D."/>
            <person name="Jongedijk E."/>
            <person name="Cankar K."/>
            <person name="Beekwilder J."/>
            <person name="van Veen A."/>
            <person name="de Boer W."/>
            <person name="van Veen J.A."/>
            <person name="Garbeva P."/>
        </authorList>
    </citation>
    <scope>NUCLEOTIDE SEQUENCE [LARGE SCALE GENOMIC DNA]</scope>
    <source>
        <strain evidence="1 2">Ter282</strain>
    </source>
</reference>
<sequence>MCVCHCELPLIIRPDTLSLIRICCCVAPQTAVSTTKRPTQSPSIPTRARADRMRYAYESHDTERFGFITTSGGLRKSLCRAIQ</sequence>
<proteinExistence type="predicted"/>
<dbReference type="Proteomes" id="UP000071778">
    <property type="component" value="Chromosome"/>
</dbReference>
<name>A0A127QCZ3_9BURK</name>
<accession>A0A127QCZ3</accession>
<gene>
    <name evidence="1" type="ORF">CAter282_0119</name>
</gene>
<dbReference type="EMBL" id="CP013235">
    <property type="protein sequence ID" value="AMP07943.1"/>
    <property type="molecule type" value="Genomic_DNA"/>
</dbReference>
<keyword evidence="2" id="KW-1185">Reference proteome</keyword>
<protein>
    <submittedName>
        <fullName evidence="1">Uncharacterized protein</fullName>
    </submittedName>
</protein>